<proteinExistence type="predicted"/>
<accession>A0ABR7JBH2</accession>
<keyword evidence="2" id="KW-1185">Reference proteome</keyword>
<organism evidence="1 2">
    <name type="scientific">Flavobacterium kayseriense</name>
    <dbReference type="NCBI Taxonomy" id="2764714"/>
    <lineage>
        <taxon>Bacteria</taxon>
        <taxon>Pseudomonadati</taxon>
        <taxon>Bacteroidota</taxon>
        <taxon>Flavobacteriia</taxon>
        <taxon>Flavobacteriales</taxon>
        <taxon>Flavobacteriaceae</taxon>
        <taxon>Flavobacterium</taxon>
    </lineage>
</organism>
<comment type="caution">
    <text evidence="1">The sequence shown here is derived from an EMBL/GenBank/DDBJ whole genome shotgun (WGS) entry which is preliminary data.</text>
</comment>
<reference evidence="1 2" key="1">
    <citation type="submission" date="2020-08" db="EMBL/GenBank/DDBJ databases">
        <title>Description of novel Flavobacterium F-380 isolate.</title>
        <authorList>
            <person name="Saticioglu I.B."/>
            <person name="Duman M."/>
            <person name="Altun S."/>
        </authorList>
    </citation>
    <scope>NUCLEOTIDE SEQUENCE [LARGE SCALE GENOMIC DNA]</scope>
    <source>
        <strain evidence="1 2">F-380</strain>
    </source>
</reference>
<dbReference type="RefSeq" id="WP_187011304.1">
    <property type="nucleotide sequence ID" value="NZ_JACRUJ010000007.1"/>
</dbReference>
<evidence type="ECO:0000313" key="2">
    <source>
        <dbReference type="Proteomes" id="UP000629963"/>
    </source>
</evidence>
<dbReference type="EMBL" id="JACRUJ010000007">
    <property type="protein sequence ID" value="MBC5842807.1"/>
    <property type="molecule type" value="Genomic_DNA"/>
</dbReference>
<dbReference type="Proteomes" id="UP000629963">
    <property type="component" value="Unassembled WGS sequence"/>
</dbReference>
<sequence length="53" mass="6078">MYLDNRIINRYGHVDNACFDKLVVVADVDEVSWHADDADFSRLAVPSMLIGFY</sequence>
<name>A0ABR7JBH2_9FLAO</name>
<protein>
    <submittedName>
        <fullName evidence="1">Uncharacterized protein</fullName>
    </submittedName>
</protein>
<evidence type="ECO:0000313" key="1">
    <source>
        <dbReference type="EMBL" id="MBC5842807.1"/>
    </source>
</evidence>
<gene>
    <name evidence="1" type="ORF">H8R23_15440</name>
</gene>